<dbReference type="GO" id="GO:0030672">
    <property type="term" value="C:synaptic vesicle membrane"/>
    <property type="evidence" value="ECO:0000318"/>
    <property type="project" value="GO_Central"/>
</dbReference>
<dbReference type="RefSeq" id="XP_009027085.1">
    <property type="nucleotide sequence ID" value="XM_009028837.1"/>
</dbReference>
<proteinExistence type="predicted"/>
<dbReference type="FunFam" id="1.20.1250.20:FF:000145">
    <property type="entry name" value="Chromaffin granule amine transporter"/>
    <property type="match status" value="1"/>
</dbReference>
<evidence type="ECO:0000256" key="6">
    <source>
        <dbReference type="SAM" id="Phobius"/>
    </source>
</evidence>
<evidence type="ECO:0000313" key="10">
    <source>
        <dbReference type="Proteomes" id="UP000015101"/>
    </source>
</evidence>
<keyword evidence="5 6" id="KW-0472">Membrane</keyword>
<dbReference type="InterPro" id="IPR050930">
    <property type="entry name" value="MFS_Vesicular_Transporter"/>
</dbReference>
<feature type="transmembrane region" description="Helical" evidence="6">
    <location>
        <begin position="260"/>
        <end position="281"/>
    </location>
</feature>
<dbReference type="HOGENOM" id="CLU_001265_10_9_1"/>
<dbReference type="Gene3D" id="1.20.1250.20">
    <property type="entry name" value="MFS general substrate transporter like domains"/>
    <property type="match status" value="1"/>
</dbReference>
<dbReference type="KEGG" id="hro:HELRODRAFT_87629"/>
<dbReference type="CDD" id="cd17384">
    <property type="entry name" value="MFS_SLC18A1_2_VAT1_2"/>
    <property type="match status" value="1"/>
</dbReference>
<keyword evidence="10" id="KW-1185">Reference proteome</keyword>
<dbReference type="InterPro" id="IPR011701">
    <property type="entry name" value="MFS"/>
</dbReference>
<dbReference type="Pfam" id="PF07690">
    <property type="entry name" value="MFS_1"/>
    <property type="match status" value="1"/>
</dbReference>
<organism evidence="9 10">
    <name type="scientific">Helobdella robusta</name>
    <name type="common">Californian leech</name>
    <dbReference type="NCBI Taxonomy" id="6412"/>
    <lineage>
        <taxon>Eukaryota</taxon>
        <taxon>Metazoa</taxon>
        <taxon>Spiralia</taxon>
        <taxon>Lophotrochozoa</taxon>
        <taxon>Annelida</taxon>
        <taxon>Clitellata</taxon>
        <taxon>Hirudinea</taxon>
        <taxon>Rhynchobdellida</taxon>
        <taxon>Glossiphoniidae</taxon>
        <taxon>Helobdella</taxon>
    </lineage>
</organism>
<evidence type="ECO:0000256" key="1">
    <source>
        <dbReference type="ARBA" id="ARBA00004141"/>
    </source>
</evidence>
<dbReference type="GO" id="GO:0043195">
    <property type="term" value="C:terminal bouton"/>
    <property type="evidence" value="ECO:0000318"/>
    <property type="project" value="GO_Central"/>
</dbReference>
<feature type="transmembrane region" description="Helical" evidence="6">
    <location>
        <begin position="100"/>
        <end position="123"/>
    </location>
</feature>
<dbReference type="OMA" id="GTEWITL"/>
<feature type="domain" description="Major facilitator superfamily (MFS) profile" evidence="7">
    <location>
        <begin position="1"/>
        <end position="352"/>
    </location>
</feature>
<dbReference type="eggNOG" id="KOG3764">
    <property type="taxonomic scope" value="Eukaryota"/>
</dbReference>
<gene>
    <name evidence="9" type="primary">20216780</name>
    <name evidence="8" type="ORF">HELRODRAFT_87629</name>
</gene>
<feature type="transmembrane region" description="Helical" evidence="6">
    <location>
        <begin position="168"/>
        <end position="187"/>
    </location>
</feature>
<dbReference type="EMBL" id="AMQM01007112">
    <property type="status" value="NOT_ANNOTATED_CDS"/>
    <property type="molecule type" value="Genomic_DNA"/>
</dbReference>
<keyword evidence="2" id="KW-0813">Transport</keyword>
<feature type="transmembrane region" description="Helical" evidence="6">
    <location>
        <begin position="293"/>
        <end position="315"/>
    </location>
</feature>
<evidence type="ECO:0000313" key="8">
    <source>
        <dbReference type="EMBL" id="ESN94799.1"/>
    </source>
</evidence>
<dbReference type="EnsemblMetazoa" id="HelroT87629">
    <property type="protein sequence ID" value="HelroP87629"/>
    <property type="gene ID" value="HelroG87629"/>
</dbReference>
<reference evidence="9" key="3">
    <citation type="submission" date="2015-06" db="UniProtKB">
        <authorList>
            <consortium name="EnsemblMetazoa"/>
        </authorList>
    </citation>
    <scope>IDENTIFICATION</scope>
</reference>
<dbReference type="InterPro" id="IPR020846">
    <property type="entry name" value="MFS_dom"/>
</dbReference>
<evidence type="ECO:0000256" key="3">
    <source>
        <dbReference type="ARBA" id="ARBA00022692"/>
    </source>
</evidence>
<reference evidence="10" key="1">
    <citation type="submission" date="2012-12" db="EMBL/GenBank/DDBJ databases">
        <authorList>
            <person name="Hellsten U."/>
            <person name="Grimwood J."/>
            <person name="Chapman J.A."/>
            <person name="Shapiro H."/>
            <person name="Aerts A."/>
            <person name="Otillar R.P."/>
            <person name="Terry A.Y."/>
            <person name="Boore J.L."/>
            <person name="Simakov O."/>
            <person name="Marletaz F."/>
            <person name="Cho S.-J."/>
            <person name="Edsinger-Gonzales E."/>
            <person name="Havlak P."/>
            <person name="Kuo D.-H."/>
            <person name="Larsson T."/>
            <person name="Lv J."/>
            <person name="Arendt D."/>
            <person name="Savage R."/>
            <person name="Osoegawa K."/>
            <person name="de Jong P."/>
            <person name="Lindberg D.R."/>
            <person name="Seaver E.C."/>
            <person name="Weisblat D.A."/>
            <person name="Putnam N.H."/>
            <person name="Grigoriev I.V."/>
            <person name="Rokhsar D.S."/>
        </authorList>
    </citation>
    <scope>NUCLEOTIDE SEQUENCE</scope>
</reference>
<dbReference type="SUPFAM" id="SSF103473">
    <property type="entry name" value="MFS general substrate transporter"/>
    <property type="match status" value="1"/>
</dbReference>
<dbReference type="InParanoid" id="T1G6T3"/>
<dbReference type="AlphaFoldDB" id="T1G6T3"/>
<dbReference type="OrthoDB" id="5086884at2759"/>
<keyword evidence="4 6" id="KW-1133">Transmembrane helix</keyword>
<keyword evidence="3 6" id="KW-0812">Transmembrane</keyword>
<feature type="transmembrane region" description="Helical" evidence="6">
    <location>
        <begin position="6"/>
        <end position="26"/>
    </location>
</feature>
<dbReference type="EMBL" id="KB097563">
    <property type="protein sequence ID" value="ESN94799.1"/>
    <property type="molecule type" value="Genomic_DNA"/>
</dbReference>
<feature type="transmembrane region" description="Helical" evidence="6">
    <location>
        <begin position="129"/>
        <end position="147"/>
    </location>
</feature>
<feature type="transmembrane region" description="Helical" evidence="6">
    <location>
        <begin position="327"/>
        <end position="346"/>
    </location>
</feature>
<dbReference type="PANTHER" id="PTHR23506">
    <property type="entry name" value="GH10249P"/>
    <property type="match status" value="1"/>
</dbReference>
<feature type="transmembrane region" description="Helical" evidence="6">
    <location>
        <begin position="33"/>
        <end position="55"/>
    </location>
</feature>
<evidence type="ECO:0000313" key="9">
    <source>
        <dbReference type="EnsemblMetazoa" id="HelroP87629"/>
    </source>
</evidence>
<dbReference type="Proteomes" id="UP000015101">
    <property type="component" value="Unassembled WGS sequence"/>
</dbReference>
<name>T1G6T3_HELRO</name>
<sequence length="362" mass="38937">MDDENVAVGLLFASNAVVHMIVNPIVGPITNRIGYSIPFFIGFIIMFASTLTFAFGNSYKVLFVARASQGLGSSCSTVSGLGMLANLYRDDQERGNALAIALGGLAIGALVGPTCGGVLYEFFGKETPFIILAAVAMVAGAMVLFVLQPKLEKEEEKGSSLKKLLSDPYIIIAVVSIHLGVMGYAALEPILPLHMIQTMGSSNWQQGMAFLPGSLCYLIGTYLVGLFAHKIGRWLSAMIGSFIISASLFLIPLATHFEHLIVPLAALGFAIGLIDSSIMPMMAHLVDIRHVSIYGNIYAITDTAFCLAFAVWPTLSGPVIKLIGFKGLMWMMAAINLLYSPIHIFLRNPPTKAEKEVCELNI</sequence>
<dbReference type="PANTHER" id="PTHR23506:SF23">
    <property type="entry name" value="GH10249P"/>
    <property type="match status" value="1"/>
</dbReference>
<comment type="subcellular location">
    <subcellularLocation>
        <location evidence="1">Membrane</location>
        <topology evidence="1">Multi-pass membrane protein</topology>
    </subcellularLocation>
</comment>
<dbReference type="GeneID" id="20216780"/>
<reference evidence="8 10" key="2">
    <citation type="journal article" date="2013" name="Nature">
        <title>Insights into bilaterian evolution from three spiralian genomes.</title>
        <authorList>
            <person name="Simakov O."/>
            <person name="Marletaz F."/>
            <person name="Cho S.J."/>
            <person name="Edsinger-Gonzales E."/>
            <person name="Havlak P."/>
            <person name="Hellsten U."/>
            <person name="Kuo D.H."/>
            <person name="Larsson T."/>
            <person name="Lv J."/>
            <person name="Arendt D."/>
            <person name="Savage R."/>
            <person name="Osoegawa K."/>
            <person name="de Jong P."/>
            <person name="Grimwood J."/>
            <person name="Chapman J.A."/>
            <person name="Shapiro H."/>
            <person name="Aerts A."/>
            <person name="Otillar R.P."/>
            <person name="Terry A.Y."/>
            <person name="Boore J.L."/>
            <person name="Grigoriev I.V."/>
            <person name="Lindberg D.R."/>
            <person name="Seaver E.C."/>
            <person name="Weisblat D.A."/>
            <person name="Putnam N.H."/>
            <person name="Rokhsar D.S."/>
        </authorList>
    </citation>
    <scope>NUCLEOTIDE SEQUENCE</scope>
</reference>
<dbReference type="GO" id="GO:0015842">
    <property type="term" value="P:aminergic neurotransmitter loading into synaptic vesicle"/>
    <property type="evidence" value="ECO:0000318"/>
    <property type="project" value="GO_Central"/>
</dbReference>
<dbReference type="GO" id="GO:0005335">
    <property type="term" value="F:serotonin:sodium:chloride symporter activity"/>
    <property type="evidence" value="ECO:0000318"/>
    <property type="project" value="GO_Central"/>
</dbReference>
<dbReference type="CTD" id="20216780"/>
<protein>
    <recommendedName>
        <fullName evidence="7">Major facilitator superfamily (MFS) profile domain-containing protein</fullName>
    </recommendedName>
</protein>
<evidence type="ECO:0000259" key="7">
    <source>
        <dbReference type="PROSITE" id="PS50850"/>
    </source>
</evidence>
<dbReference type="InterPro" id="IPR036259">
    <property type="entry name" value="MFS_trans_sf"/>
</dbReference>
<dbReference type="PROSITE" id="PS50850">
    <property type="entry name" value="MFS"/>
    <property type="match status" value="1"/>
</dbReference>
<feature type="transmembrane region" description="Helical" evidence="6">
    <location>
        <begin position="207"/>
        <end position="227"/>
    </location>
</feature>
<dbReference type="STRING" id="6412.T1G6T3"/>
<accession>T1G6T3</accession>
<evidence type="ECO:0000256" key="5">
    <source>
        <dbReference type="ARBA" id="ARBA00023136"/>
    </source>
</evidence>
<feature type="transmembrane region" description="Helical" evidence="6">
    <location>
        <begin position="234"/>
        <end position="254"/>
    </location>
</feature>
<evidence type="ECO:0000256" key="2">
    <source>
        <dbReference type="ARBA" id="ARBA00022448"/>
    </source>
</evidence>
<evidence type="ECO:0000256" key="4">
    <source>
        <dbReference type="ARBA" id="ARBA00022989"/>
    </source>
</evidence>